<protein>
    <recommendedName>
        <fullName evidence="3">F-box domain-containing protein</fullName>
    </recommendedName>
</protein>
<comment type="caution">
    <text evidence="1">The sequence shown here is derived from an EMBL/GenBank/DDBJ whole genome shotgun (WGS) entry which is preliminary data.</text>
</comment>
<dbReference type="Gene3D" id="3.80.10.10">
    <property type="entry name" value="Ribonuclease Inhibitor"/>
    <property type="match status" value="1"/>
</dbReference>
<evidence type="ECO:0008006" key="3">
    <source>
        <dbReference type="Google" id="ProtNLM"/>
    </source>
</evidence>
<evidence type="ECO:0000313" key="1">
    <source>
        <dbReference type="EMBL" id="KAJ7610059.1"/>
    </source>
</evidence>
<keyword evidence="2" id="KW-1185">Reference proteome</keyword>
<name>A0AAD7FBH2_9AGAR</name>
<evidence type="ECO:0000313" key="2">
    <source>
        <dbReference type="Proteomes" id="UP001221142"/>
    </source>
</evidence>
<organism evidence="1 2">
    <name type="scientific">Roridomyces roridus</name>
    <dbReference type="NCBI Taxonomy" id="1738132"/>
    <lineage>
        <taxon>Eukaryota</taxon>
        <taxon>Fungi</taxon>
        <taxon>Dikarya</taxon>
        <taxon>Basidiomycota</taxon>
        <taxon>Agaricomycotina</taxon>
        <taxon>Agaricomycetes</taxon>
        <taxon>Agaricomycetidae</taxon>
        <taxon>Agaricales</taxon>
        <taxon>Marasmiineae</taxon>
        <taxon>Mycenaceae</taxon>
        <taxon>Roridomyces</taxon>
    </lineage>
</organism>
<dbReference type="Proteomes" id="UP001221142">
    <property type="component" value="Unassembled WGS sequence"/>
</dbReference>
<dbReference type="EMBL" id="JARKIF010000036">
    <property type="protein sequence ID" value="KAJ7610059.1"/>
    <property type="molecule type" value="Genomic_DNA"/>
</dbReference>
<sequence>MANDSYFFSSRENIIPQNEQERTAIRQAIFGVQYRLDGSQDEADAEGLGPQLALLSSLLAPIRRLPPEILSGILRQPDLHPSVSNGPESAPAYFGGRGTSPILAVSCHWRATLLSTPDFWALFSITLPGDNRVARLFKMYLDRSKQSPLSIEIRARRPGTIHPGILQQLIESSVRWERLRLTLEPLHLFALSPIRGRLPILSSLEFCVGRAADDLLPMIAQPDYFEIAPRLTRLKLSLPSDASPLLPLSQLKTLIISSWYNLPLAPRCPNLRTLSIPGATGVFWGNDVPEGLSRVEVSAVELSTFPLMLEFITAPAVQVIDIVAGKAMQTPGAWAAFVQRSACHPHTLRLEEVGITSSDLLTFLTLLPSLHTLDLHNLRPGAITNKLLAPLTEDTGGVILPELKNLSISGSYLFSNAALLDLLESRAESLEHVQLRLTQRSFTEVELGRARAVKEKGVDLALWCLNGQKNMAKRI</sequence>
<gene>
    <name evidence="1" type="ORF">FB45DRAFT_1038100</name>
</gene>
<reference evidence="1" key="1">
    <citation type="submission" date="2023-03" db="EMBL/GenBank/DDBJ databases">
        <title>Massive genome expansion in bonnet fungi (Mycena s.s.) driven by repeated elements and novel gene families across ecological guilds.</title>
        <authorList>
            <consortium name="Lawrence Berkeley National Laboratory"/>
            <person name="Harder C.B."/>
            <person name="Miyauchi S."/>
            <person name="Viragh M."/>
            <person name="Kuo A."/>
            <person name="Thoen E."/>
            <person name="Andreopoulos B."/>
            <person name="Lu D."/>
            <person name="Skrede I."/>
            <person name="Drula E."/>
            <person name="Henrissat B."/>
            <person name="Morin E."/>
            <person name="Kohler A."/>
            <person name="Barry K."/>
            <person name="LaButti K."/>
            <person name="Morin E."/>
            <person name="Salamov A."/>
            <person name="Lipzen A."/>
            <person name="Mereny Z."/>
            <person name="Hegedus B."/>
            <person name="Baldrian P."/>
            <person name="Stursova M."/>
            <person name="Weitz H."/>
            <person name="Taylor A."/>
            <person name="Grigoriev I.V."/>
            <person name="Nagy L.G."/>
            <person name="Martin F."/>
            <person name="Kauserud H."/>
        </authorList>
    </citation>
    <scope>NUCLEOTIDE SEQUENCE</scope>
    <source>
        <strain evidence="1">9284</strain>
    </source>
</reference>
<dbReference type="InterPro" id="IPR032675">
    <property type="entry name" value="LRR_dom_sf"/>
</dbReference>
<dbReference type="AlphaFoldDB" id="A0AAD7FBH2"/>
<dbReference type="SUPFAM" id="SSF52047">
    <property type="entry name" value="RNI-like"/>
    <property type="match status" value="1"/>
</dbReference>
<proteinExistence type="predicted"/>
<accession>A0AAD7FBH2</accession>